<gene>
    <name evidence="11" type="ORF">BBAD15_g6149</name>
</gene>
<feature type="compositionally biased region" description="Low complexity" evidence="8">
    <location>
        <begin position="89"/>
        <end position="106"/>
    </location>
</feature>
<evidence type="ECO:0000256" key="6">
    <source>
        <dbReference type="ARBA" id="ARBA00023006"/>
    </source>
</evidence>
<dbReference type="STRING" id="1245745.A0A0A2VLL0"/>
<evidence type="ECO:0000256" key="1">
    <source>
        <dbReference type="ARBA" id="ARBA00004329"/>
    </source>
</evidence>
<dbReference type="GO" id="GO:0000045">
    <property type="term" value="P:autophagosome assembly"/>
    <property type="evidence" value="ECO:0007669"/>
    <property type="project" value="InterPro"/>
</dbReference>
<evidence type="ECO:0000256" key="5">
    <source>
        <dbReference type="ARBA" id="ARBA00022927"/>
    </source>
</evidence>
<dbReference type="InterPro" id="IPR053858">
    <property type="entry name" value="Arb2_dom"/>
</dbReference>
<evidence type="ECO:0000256" key="2">
    <source>
        <dbReference type="ARBA" id="ARBA00010082"/>
    </source>
</evidence>
<dbReference type="Pfam" id="PF22749">
    <property type="entry name" value="Arb2"/>
    <property type="match status" value="1"/>
</dbReference>
<keyword evidence="6" id="KW-0072">Autophagy</keyword>
<dbReference type="Pfam" id="PF18388">
    <property type="entry name" value="ATG29_N"/>
    <property type="match status" value="1"/>
</dbReference>
<comment type="function">
    <text evidence="7">Plays a role in autophagy. Functions at the preautophagosomal structure (PAS) in order to form normal autophagosomes under starvation conditions. Also plays a role in mitophagy and regulation of filamentous growth.</text>
</comment>
<feature type="region of interest" description="Disordered" evidence="8">
    <location>
        <begin position="89"/>
        <end position="356"/>
    </location>
</feature>
<dbReference type="OrthoDB" id="421951at2759"/>
<feature type="compositionally biased region" description="Acidic residues" evidence="8">
    <location>
        <begin position="239"/>
        <end position="248"/>
    </location>
</feature>
<feature type="domain" description="Arb2" evidence="10">
    <location>
        <begin position="392"/>
        <end position="661"/>
    </location>
</feature>
<dbReference type="PANTHER" id="PTHR40012">
    <property type="entry name" value="AUTOPHAGY-RELATED PROTEIN 29"/>
    <property type="match status" value="1"/>
</dbReference>
<sequence>MDEPKYTIYVRVPIPRGDFVDPPQVDWDAEKDEALWRILSSAAQKEIDWNDIAAKFDVTVDWLLKQVAYLTEKHASQVRAQVRKAAAAAKGSAAPSPIPAAESATTADRRSQLGQPIGRDPLIPRNEPTGTIRPAISRGGSGNTVSRDIGNSSSRPESKQLPSRTTEETAGRRRLSSLPTTASGSRPAAVQEPSREEAVSPGPAESSSGESSEDESSPAQSRIIRRPPRYQENDASYQVDDDGDDESEPAFQPYKSSADQNSASDLASTLRGDSRTSTKRGNKHLARERIHQSQTSDSSAGSGAPGAESSKLRRPKSHNSNQKPAQSALSPSGKGKLSSQDGSDGTPSMSSSFSDLDDASVTQSALEEALASHMHGAGSRFSINKQIIPLALGYFVNDEDEIRSIADPDYYFNYFLSRNPRVNLRQRFQFDAAVQGVIHERLESLGLVKTPLPPVEPGSESKYVNIFVSKNLADAERIIIVFGECAKELGSVANRVVGGPGGVEKGSMIGAVKAMQRHGSVGIILANMGESYWSQEHERAITVGHSAALTMPSLVHMGIKYHAEVNDIPGSESPACHVQTVLSTVITKNAKKNAKINIVAIGDSCEVITTLLDDEKTWTKWGPSLQSAVFYSPAFYNEPKQAGLRNFLAKKSRGYMVSDQPQDTPLSGPNGNAAEGTPPLGFPCYSSGEPSIVELCFISALESGLSYLDEVARTPDFENPAPSIFERATAEEAQSAWDALAPEQKPSISTVDEEKLQQELKVLRSWRYFEKHGRAPDSDEESDMEHEQAGSSLPVPPWGEGP</sequence>
<proteinExistence type="inferred from homology"/>
<evidence type="ECO:0000259" key="10">
    <source>
        <dbReference type="Pfam" id="PF22749"/>
    </source>
</evidence>
<evidence type="ECO:0000256" key="8">
    <source>
        <dbReference type="SAM" id="MobiDB-lite"/>
    </source>
</evidence>
<evidence type="ECO:0000256" key="3">
    <source>
        <dbReference type="ARBA" id="ARBA00013784"/>
    </source>
</evidence>
<keyword evidence="5" id="KW-0653">Protein transport</keyword>
<feature type="compositionally biased region" description="Polar residues" evidence="8">
    <location>
        <begin position="254"/>
        <end position="267"/>
    </location>
</feature>
<feature type="compositionally biased region" description="Polar residues" evidence="8">
    <location>
        <begin position="143"/>
        <end position="164"/>
    </location>
</feature>
<comment type="caution">
    <text evidence="11">The sequence shown here is derived from an EMBL/GenBank/DDBJ whole genome shotgun (WGS) entry which is preliminary data.</text>
</comment>
<dbReference type="Proteomes" id="UP000030106">
    <property type="component" value="Unassembled WGS sequence"/>
</dbReference>
<dbReference type="PANTHER" id="PTHR40012:SF1">
    <property type="entry name" value="AUTOPHAGY-RELATED PROTEIN 29"/>
    <property type="match status" value="1"/>
</dbReference>
<dbReference type="GO" id="GO:0015031">
    <property type="term" value="P:protein transport"/>
    <property type="evidence" value="ECO:0007669"/>
    <property type="project" value="UniProtKB-KW"/>
</dbReference>
<evidence type="ECO:0000259" key="9">
    <source>
        <dbReference type="Pfam" id="PF18388"/>
    </source>
</evidence>
<keyword evidence="4" id="KW-0813">Transport</keyword>
<comment type="similarity">
    <text evidence="2">Belongs to the ATG29 family.</text>
</comment>
<organism evidence="11 12">
    <name type="scientific">Beauveria bassiana D1-5</name>
    <dbReference type="NCBI Taxonomy" id="1245745"/>
    <lineage>
        <taxon>Eukaryota</taxon>
        <taxon>Fungi</taxon>
        <taxon>Dikarya</taxon>
        <taxon>Ascomycota</taxon>
        <taxon>Pezizomycotina</taxon>
        <taxon>Sordariomycetes</taxon>
        <taxon>Hypocreomycetidae</taxon>
        <taxon>Hypocreales</taxon>
        <taxon>Cordycipitaceae</taxon>
        <taxon>Beauveria</taxon>
    </lineage>
</organism>
<dbReference type="eggNOG" id="ENOG502SGUN">
    <property type="taxonomic scope" value="Eukaryota"/>
</dbReference>
<dbReference type="InterPro" id="IPR039362">
    <property type="entry name" value="ATG29_sf"/>
</dbReference>
<comment type="subcellular location">
    <subcellularLocation>
        <location evidence="1">Preautophagosomal structure</location>
    </subcellularLocation>
</comment>
<evidence type="ECO:0000256" key="4">
    <source>
        <dbReference type="ARBA" id="ARBA00022448"/>
    </source>
</evidence>
<feature type="region of interest" description="Disordered" evidence="8">
    <location>
        <begin position="772"/>
        <end position="802"/>
    </location>
</feature>
<dbReference type="InterPro" id="IPR039113">
    <property type="entry name" value="ATG29"/>
</dbReference>
<dbReference type="GO" id="GO:0000407">
    <property type="term" value="C:phagophore assembly site"/>
    <property type="evidence" value="ECO:0007669"/>
    <property type="project" value="UniProtKB-SubCell"/>
</dbReference>
<dbReference type="HOGENOM" id="CLU_353388_0_0_1"/>
<accession>A0A0A2VLL0</accession>
<name>A0A0A2VLL0_BEABA</name>
<evidence type="ECO:0000256" key="7">
    <source>
        <dbReference type="ARBA" id="ARBA00060351"/>
    </source>
</evidence>
<dbReference type="InterPro" id="IPR040666">
    <property type="entry name" value="Atg29_N"/>
</dbReference>
<evidence type="ECO:0000313" key="12">
    <source>
        <dbReference type="Proteomes" id="UP000030106"/>
    </source>
</evidence>
<dbReference type="EMBL" id="ANFO01000570">
    <property type="protein sequence ID" value="KGQ08513.1"/>
    <property type="molecule type" value="Genomic_DNA"/>
</dbReference>
<dbReference type="AlphaFoldDB" id="A0A0A2VLL0"/>
<dbReference type="Gene3D" id="1.10.10.2570">
    <property type="match status" value="1"/>
</dbReference>
<feature type="compositionally biased region" description="Low complexity" evidence="8">
    <location>
        <begin position="199"/>
        <end position="210"/>
    </location>
</feature>
<dbReference type="FunFam" id="1.10.10.2570:FF:000001">
    <property type="entry name" value="Autophagy-related protein 29"/>
    <property type="match status" value="1"/>
</dbReference>
<feature type="compositionally biased region" description="Low complexity" evidence="8">
    <location>
        <begin position="296"/>
        <end position="309"/>
    </location>
</feature>
<feature type="compositionally biased region" description="Polar residues" evidence="8">
    <location>
        <begin position="318"/>
        <end position="330"/>
    </location>
</feature>
<feature type="domain" description="Atg29 N-terminal" evidence="9">
    <location>
        <begin position="6"/>
        <end position="58"/>
    </location>
</feature>
<protein>
    <recommendedName>
        <fullName evidence="3">Autophagy-related protein 29</fullName>
    </recommendedName>
</protein>
<evidence type="ECO:0000313" key="11">
    <source>
        <dbReference type="EMBL" id="KGQ08513.1"/>
    </source>
</evidence>
<feature type="compositionally biased region" description="Polar residues" evidence="8">
    <location>
        <begin position="337"/>
        <end position="356"/>
    </location>
</feature>
<reference evidence="11 12" key="1">
    <citation type="submission" date="2012-10" db="EMBL/GenBank/DDBJ databases">
        <title>Genome sequencing and analysis of entomopathogenic fungi Beauveria bassiana D1-5.</title>
        <authorList>
            <person name="Li Q."/>
            <person name="Wang L."/>
            <person name="Zhang Z."/>
            <person name="Wang Q."/>
            <person name="Ren J."/>
            <person name="Wang M."/>
            <person name="Xu W."/>
            <person name="Wang J."/>
            <person name="Lu Y."/>
            <person name="Du Q."/>
            <person name="Sun Z."/>
        </authorList>
    </citation>
    <scope>NUCLEOTIDE SEQUENCE [LARGE SCALE GENOMIC DNA]</scope>
    <source>
        <strain evidence="11 12">D1-5</strain>
    </source>
</reference>